<dbReference type="Proteomes" id="UP000507245">
    <property type="component" value="Unassembled WGS sequence"/>
</dbReference>
<reference evidence="2" key="1">
    <citation type="journal article" date="2020" name="Genome Biol.">
        <title>Gamete binning: chromosome-level and haplotype-resolved genome assembly enabled by high-throughput single-cell sequencing of gamete genomes.</title>
        <authorList>
            <person name="Campoy J.A."/>
            <person name="Sun H."/>
            <person name="Goel M."/>
            <person name="Jiao W.-B."/>
            <person name="Folz-Donahue K."/>
            <person name="Wang N."/>
            <person name="Rubio M."/>
            <person name="Liu C."/>
            <person name="Kukat C."/>
            <person name="Ruiz D."/>
            <person name="Huettel B."/>
            <person name="Schneeberger K."/>
        </authorList>
    </citation>
    <scope>NUCLEOTIDE SEQUENCE [LARGE SCALE GENOMIC DNA]</scope>
    <source>
        <strain evidence="2">cv. Rojo Pasion</strain>
    </source>
</reference>
<accession>A0A6J5W5V4</accession>
<evidence type="ECO:0000313" key="1">
    <source>
        <dbReference type="EMBL" id="CAB4293558.1"/>
    </source>
</evidence>
<proteinExistence type="predicted"/>
<dbReference type="EMBL" id="CAEKKB010000001">
    <property type="protein sequence ID" value="CAB4293558.1"/>
    <property type="molecule type" value="Genomic_DNA"/>
</dbReference>
<protein>
    <submittedName>
        <fullName evidence="1">Uncharacterized protein</fullName>
    </submittedName>
</protein>
<dbReference type="AlphaFoldDB" id="A0A6J5W5V4"/>
<evidence type="ECO:0000313" key="2">
    <source>
        <dbReference type="Proteomes" id="UP000507245"/>
    </source>
</evidence>
<keyword evidence="2" id="KW-1185">Reference proteome</keyword>
<organism evidence="1 2">
    <name type="scientific">Prunus armeniaca</name>
    <name type="common">Apricot</name>
    <name type="synonym">Armeniaca vulgaris</name>
    <dbReference type="NCBI Taxonomy" id="36596"/>
    <lineage>
        <taxon>Eukaryota</taxon>
        <taxon>Viridiplantae</taxon>
        <taxon>Streptophyta</taxon>
        <taxon>Embryophyta</taxon>
        <taxon>Tracheophyta</taxon>
        <taxon>Spermatophyta</taxon>
        <taxon>Magnoliopsida</taxon>
        <taxon>eudicotyledons</taxon>
        <taxon>Gunneridae</taxon>
        <taxon>Pentapetalae</taxon>
        <taxon>rosids</taxon>
        <taxon>fabids</taxon>
        <taxon>Rosales</taxon>
        <taxon>Rosaceae</taxon>
        <taxon>Amygdaloideae</taxon>
        <taxon>Amygdaleae</taxon>
        <taxon>Prunus</taxon>
    </lineage>
</organism>
<gene>
    <name evidence="1" type="ORF">ORAREDHAP_LOCUS2518</name>
</gene>
<name>A0A6J5W5V4_PRUAR</name>
<sequence length="133" mass="14813">MTHLLICHNHYGALGLKRQNQGRLPFFLAYVAFGFFNSRNTGGFLNTRKVFFEYHNVPMDTLKVITALVQWGSCGSPSVIHNREVLVRALFVPRGTNRVGSVKASRTVGVGVTSHYSHLLNSTLHMPPQASFV</sequence>